<protein>
    <recommendedName>
        <fullName evidence="3">ABM domain-containing protein</fullName>
    </recommendedName>
</protein>
<dbReference type="Proteomes" id="UP000030145">
    <property type="component" value="Unassembled WGS sequence"/>
</dbReference>
<comment type="caution">
    <text evidence="1">The sequence shown here is derived from an EMBL/GenBank/DDBJ whole genome shotgun (WGS) entry which is preliminary data.</text>
</comment>
<sequence length="124" mass="13650">MPTIVFRILSPADEREAIVQDFNSLVNATEGALGAEVTVAPGSYDPELARIWSEDFSDDSAQAEPATIRVVVTHNELGSLSHVTMLFAQLLTTYDEKPPAEPLLRQVQDDAGRPRVPWHVEVQP</sequence>
<evidence type="ECO:0008006" key="3">
    <source>
        <dbReference type="Google" id="ProtNLM"/>
    </source>
</evidence>
<dbReference type="EMBL" id="JRVJ01000003">
    <property type="protein sequence ID" value="KGM19159.1"/>
    <property type="molecule type" value="Genomic_DNA"/>
</dbReference>
<dbReference type="GeneID" id="300552602"/>
<proteinExistence type="predicted"/>
<keyword evidence="2" id="KW-1185">Reference proteome</keyword>
<gene>
    <name evidence="1" type="ORF">MA47_03190</name>
</gene>
<dbReference type="AlphaFoldDB" id="A0A0A2DMJ8"/>
<evidence type="ECO:0000313" key="1">
    <source>
        <dbReference type="EMBL" id="KGM19159.1"/>
    </source>
</evidence>
<evidence type="ECO:0000313" key="2">
    <source>
        <dbReference type="Proteomes" id="UP000030145"/>
    </source>
</evidence>
<reference evidence="1 2" key="1">
    <citation type="submission" date="2014-10" db="EMBL/GenBank/DDBJ databases">
        <title>Whole Genome sequence of Corynebacterium auriscanis strain CIP 106629.</title>
        <authorList>
            <person name="Hassan S.S."/>
            <person name="Jamal S.B."/>
            <person name="Tiwari S."/>
            <person name="Oliveira L.D.C."/>
            <person name="Souza F."/>
            <person name="Mariano D.C."/>
            <person name="Almeida S."/>
            <person name="Dorella F."/>
            <person name="Pereira F."/>
            <person name="Carvalho A."/>
            <person name="Leal C.A."/>
            <person name="Soares S.D.C."/>
            <person name="Figueiredo H.C."/>
            <person name="Silva A."/>
            <person name="Azevedo V.A."/>
        </authorList>
    </citation>
    <scope>NUCLEOTIDE SEQUENCE [LARGE SCALE GENOMIC DNA]</scope>
    <source>
        <strain evidence="1 2">CIP 106629</strain>
    </source>
</reference>
<dbReference type="RefSeq" id="WP_035113370.1">
    <property type="nucleotide sequence ID" value="NZ_CP047046.1"/>
</dbReference>
<name>A0A0A2DMJ8_9CORY</name>
<accession>A0A0A2DMJ8</accession>
<organism evidence="1 2">
    <name type="scientific">Corynebacterium auriscanis</name>
    <dbReference type="NCBI Taxonomy" id="99807"/>
    <lineage>
        <taxon>Bacteria</taxon>
        <taxon>Bacillati</taxon>
        <taxon>Actinomycetota</taxon>
        <taxon>Actinomycetes</taxon>
        <taxon>Mycobacteriales</taxon>
        <taxon>Corynebacteriaceae</taxon>
        <taxon>Corynebacterium</taxon>
    </lineage>
</organism>